<name>A0A0E9VDJ9_ANGAN</name>
<proteinExistence type="predicted"/>
<reference evidence="1" key="2">
    <citation type="journal article" date="2015" name="Fish Shellfish Immunol.">
        <title>Early steps in the European eel (Anguilla anguilla)-Vibrio vulnificus interaction in the gills: Role of the RtxA13 toxin.</title>
        <authorList>
            <person name="Callol A."/>
            <person name="Pajuelo D."/>
            <person name="Ebbesson L."/>
            <person name="Teles M."/>
            <person name="MacKenzie S."/>
            <person name="Amaro C."/>
        </authorList>
    </citation>
    <scope>NUCLEOTIDE SEQUENCE</scope>
</reference>
<dbReference type="EMBL" id="GBXM01032486">
    <property type="protein sequence ID" value="JAH76091.1"/>
    <property type="molecule type" value="Transcribed_RNA"/>
</dbReference>
<dbReference type="AlphaFoldDB" id="A0A0E9VDJ9"/>
<protein>
    <submittedName>
        <fullName evidence="1">Uncharacterized protein</fullName>
    </submittedName>
</protein>
<sequence length="71" mass="7979">MMLHCSLLYDALCPHSSVLRCQAAHVHAFGRREFGETTALRGANFMSETSVNSFPPGHQDNSALMRSFQYF</sequence>
<evidence type="ECO:0000313" key="1">
    <source>
        <dbReference type="EMBL" id="JAH76091.1"/>
    </source>
</evidence>
<reference evidence="1" key="1">
    <citation type="submission" date="2014-11" db="EMBL/GenBank/DDBJ databases">
        <authorList>
            <person name="Amaro Gonzalez C."/>
        </authorList>
    </citation>
    <scope>NUCLEOTIDE SEQUENCE</scope>
</reference>
<accession>A0A0E9VDJ9</accession>
<organism evidence="1">
    <name type="scientific">Anguilla anguilla</name>
    <name type="common">European freshwater eel</name>
    <name type="synonym">Muraena anguilla</name>
    <dbReference type="NCBI Taxonomy" id="7936"/>
    <lineage>
        <taxon>Eukaryota</taxon>
        <taxon>Metazoa</taxon>
        <taxon>Chordata</taxon>
        <taxon>Craniata</taxon>
        <taxon>Vertebrata</taxon>
        <taxon>Euteleostomi</taxon>
        <taxon>Actinopterygii</taxon>
        <taxon>Neopterygii</taxon>
        <taxon>Teleostei</taxon>
        <taxon>Anguilliformes</taxon>
        <taxon>Anguillidae</taxon>
        <taxon>Anguilla</taxon>
    </lineage>
</organism>